<dbReference type="AlphaFoldDB" id="A0A0F3KFS9"/>
<evidence type="ECO:0000313" key="2">
    <source>
        <dbReference type="Proteomes" id="UP000033651"/>
    </source>
</evidence>
<dbReference type="Proteomes" id="UP000033651">
    <property type="component" value="Unassembled WGS sequence"/>
</dbReference>
<dbReference type="RefSeq" id="WP_045830479.1">
    <property type="nucleotide sequence ID" value="NZ_JZRB01000034.1"/>
</dbReference>
<dbReference type="OrthoDB" id="5455158at2"/>
<keyword evidence="2" id="KW-1185">Reference proteome</keyword>
<protein>
    <submittedName>
        <fullName evidence="1">Phage tail protein</fullName>
    </submittedName>
</protein>
<comment type="caution">
    <text evidence="1">The sequence shown here is derived from an EMBL/GenBank/DDBJ whole genome shotgun (WGS) entry which is preliminary data.</text>
</comment>
<reference evidence="1 2" key="1">
    <citation type="submission" date="2015-03" db="EMBL/GenBank/DDBJ databases">
        <title>Draft genome sequence of Luteibacter yeojuensis strain SU11.</title>
        <authorList>
            <person name="Sulaiman J."/>
            <person name="Priya K."/>
            <person name="Chan K.-G."/>
        </authorList>
    </citation>
    <scope>NUCLEOTIDE SEQUENCE [LARGE SCALE GENOMIC DNA]</scope>
    <source>
        <strain evidence="1 2">SU11</strain>
    </source>
</reference>
<proteinExistence type="predicted"/>
<gene>
    <name evidence="1" type="ORF">VI08_15295</name>
</gene>
<dbReference type="PATRIC" id="fig|345309.4.peg.2662"/>
<sequence length="123" mass="13652">MSDAYVGLIVLEIDGVEYDVKRFEETVNTNRKTIKTMNRTGRSRGHAKGVVDYTISCSVAIPKRGEPNWVSMVDAKISLEPQDGGGKRETFTGVFLQTMGSKYDVDGEAVRDLTLGALDRYEE</sequence>
<evidence type="ECO:0000313" key="1">
    <source>
        <dbReference type="EMBL" id="KJV30026.1"/>
    </source>
</evidence>
<dbReference type="EMBL" id="JZRB01000034">
    <property type="protein sequence ID" value="KJV30026.1"/>
    <property type="molecule type" value="Genomic_DNA"/>
</dbReference>
<organism evidence="1 2">
    <name type="scientific">Luteibacter yeojuensis</name>
    <dbReference type="NCBI Taxonomy" id="345309"/>
    <lineage>
        <taxon>Bacteria</taxon>
        <taxon>Pseudomonadati</taxon>
        <taxon>Pseudomonadota</taxon>
        <taxon>Gammaproteobacteria</taxon>
        <taxon>Lysobacterales</taxon>
        <taxon>Rhodanobacteraceae</taxon>
        <taxon>Luteibacter</taxon>
    </lineage>
</organism>
<name>A0A0F3KFS9_9GAMM</name>
<accession>A0A0F3KFS9</accession>